<keyword evidence="1" id="KW-1185">Reference proteome</keyword>
<organism evidence="1 2">
    <name type="scientific">Temnothorax curvispinosus</name>
    <dbReference type="NCBI Taxonomy" id="300111"/>
    <lineage>
        <taxon>Eukaryota</taxon>
        <taxon>Metazoa</taxon>
        <taxon>Ecdysozoa</taxon>
        <taxon>Arthropoda</taxon>
        <taxon>Hexapoda</taxon>
        <taxon>Insecta</taxon>
        <taxon>Pterygota</taxon>
        <taxon>Neoptera</taxon>
        <taxon>Endopterygota</taxon>
        <taxon>Hymenoptera</taxon>
        <taxon>Apocrita</taxon>
        <taxon>Aculeata</taxon>
        <taxon>Formicoidea</taxon>
        <taxon>Formicidae</taxon>
        <taxon>Myrmicinae</taxon>
        <taxon>Temnothorax</taxon>
    </lineage>
</organism>
<accession>A0A6J1QXX8</accession>
<protein>
    <submittedName>
        <fullName evidence="2">Uncharacterized protein LOC112464440</fullName>
    </submittedName>
</protein>
<proteinExistence type="predicted"/>
<dbReference type="GeneID" id="112464440"/>
<evidence type="ECO:0000313" key="2">
    <source>
        <dbReference type="RefSeq" id="XP_024887182.1"/>
    </source>
</evidence>
<dbReference type="AlphaFoldDB" id="A0A6J1QXX8"/>
<evidence type="ECO:0000313" key="1">
    <source>
        <dbReference type="Proteomes" id="UP000504618"/>
    </source>
</evidence>
<reference evidence="2" key="1">
    <citation type="submission" date="2025-08" db="UniProtKB">
        <authorList>
            <consortium name="RefSeq"/>
        </authorList>
    </citation>
    <scope>IDENTIFICATION</scope>
    <source>
        <tissue evidence="2">Whole body</tissue>
    </source>
</reference>
<name>A0A6J1QXX8_9HYME</name>
<sequence length="121" mass="14097">MDYQLPSLPTGNDGFMRIILSRARQGHKMGFADAQQAVYFLSGYWSSCWCRCYGGAPTVAGKPQVFAIVHRKCKKPSQIRYTFMRTSSWGFKEENLFFRNIIRPSRILYTYLLILYVHKGR</sequence>
<gene>
    <name evidence="2" type="primary">LOC112464440</name>
</gene>
<dbReference type="RefSeq" id="XP_024887182.1">
    <property type="nucleotide sequence ID" value="XM_025031414.1"/>
</dbReference>
<dbReference type="Proteomes" id="UP000504618">
    <property type="component" value="Unplaced"/>
</dbReference>